<feature type="domain" description="Cation efflux protein transmembrane" evidence="8">
    <location>
        <begin position="46"/>
        <end position="252"/>
    </location>
</feature>
<gene>
    <name evidence="10" type="ORF">MUDAN_MDHGFNIF_01986</name>
</gene>
<proteinExistence type="inferred from homology"/>
<dbReference type="RefSeq" id="WP_225426066.1">
    <property type="nucleotide sequence ID" value="NZ_UYIG01000196.1"/>
</dbReference>
<feature type="transmembrane region" description="Helical" evidence="7">
    <location>
        <begin position="227"/>
        <end position="244"/>
    </location>
</feature>
<evidence type="ECO:0000256" key="7">
    <source>
        <dbReference type="SAM" id="Phobius"/>
    </source>
</evidence>
<feature type="transmembrane region" description="Helical" evidence="7">
    <location>
        <begin position="200"/>
        <end position="221"/>
    </location>
</feature>
<dbReference type="InterPro" id="IPR036837">
    <property type="entry name" value="Cation_efflux_CTD_sf"/>
</dbReference>
<evidence type="ECO:0000256" key="5">
    <source>
        <dbReference type="ARBA" id="ARBA00022989"/>
    </source>
</evidence>
<dbReference type="GO" id="GO:0008324">
    <property type="term" value="F:monoatomic cation transmembrane transporter activity"/>
    <property type="evidence" value="ECO:0007669"/>
    <property type="project" value="InterPro"/>
</dbReference>
<keyword evidence="5 7" id="KW-1133">Transmembrane helix</keyword>
<evidence type="ECO:0000256" key="4">
    <source>
        <dbReference type="ARBA" id="ARBA00022692"/>
    </source>
</evidence>
<dbReference type="PANTHER" id="PTHR43840:SF50">
    <property type="entry name" value="MANGANESE EFFLUX SYSTEM PROTEIN MNES"/>
    <property type="match status" value="1"/>
</dbReference>
<dbReference type="PANTHER" id="PTHR43840">
    <property type="entry name" value="MITOCHONDRIAL METAL TRANSPORTER 1-RELATED"/>
    <property type="match status" value="1"/>
</dbReference>
<accession>A0A660EBU0</accession>
<dbReference type="InterPro" id="IPR058533">
    <property type="entry name" value="Cation_efflux_TM"/>
</dbReference>
<dbReference type="NCBIfam" id="TIGR01297">
    <property type="entry name" value="CDF"/>
    <property type="match status" value="1"/>
</dbReference>
<name>A0A660EBU0_9LACO</name>
<keyword evidence="11" id="KW-1185">Reference proteome</keyword>
<comment type="similarity">
    <text evidence="2">Belongs to the cation diffusion facilitator (CDF) transporter (TC 2.A.4) family.</text>
</comment>
<evidence type="ECO:0000256" key="1">
    <source>
        <dbReference type="ARBA" id="ARBA00004141"/>
    </source>
</evidence>
<evidence type="ECO:0000313" key="10">
    <source>
        <dbReference type="EMBL" id="VDG30435.1"/>
    </source>
</evidence>
<protein>
    <submittedName>
        <fullName evidence="10">Cation efflux protein [Lactobacillus plantarum JDM1]</fullName>
    </submittedName>
</protein>
<organism evidence="10 11">
    <name type="scientific">Lactiplantibacillus mudanjiangensis</name>
    <dbReference type="NCBI Taxonomy" id="1296538"/>
    <lineage>
        <taxon>Bacteria</taxon>
        <taxon>Bacillati</taxon>
        <taxon>Bacillota</taxon>
        <taxon>Bacilli</taxon>
        <taxon>Lactobacillales</taxon>
        <taxon>Lactobacillaceae</taxon>
        <taxon>Lactiplantibacillus</taxon>
    </lineage>
</organism>
<dbReference type="InterPro" id="IPR027470">
    <property type="entry name" value="Cation_efflux_CTD"/>
</dbReference>
<dbReference type="InterPro" id="IPR002524">
    <property type="entry name" value="Cation_efflux"/>
</dbReference>
<dbReference type="Proteomes" id="UP000289996">
    <property type="component" value="Unassembled WGS sequence"/>
</dbReference>
<dbReference type="SUPFAM" id="SSF161111">
    <property type="entry name" value="Cation efflux protein transmembrane domain-like"/>
    <property type="match status" value="1"/>
</dbReference>
<dbReference type="Pfam" id="PF01545">
    <property type="entry name" value="Cation_efflux"/>
    <property type="match status" value="1"/>
</dbReference>
<evidence type="ECO:0000256" key="2">
    <source>
        <dbReference type="ARBA" id="ARBA00008114"/>
    </source>
</evidence>
<feature type="transmembrane region" description="Helical" evidence="7">
    <location>
        <begin position="42"/>
        <end position="63"/>
    </location>
</feature>
<comment type="subcellular location">
    <subcellularLocation>
        <location evidence="1">Membrane</location>
        <topology evidence="1">Multi-pass membrane protein</topology>
    </subcellularLocation>
</comment>
<evidence type="ECO:0000313" key="11">
    <source>
        <dbReference type="Proteomes" id="UP000289996"/>
    </source>
</evidence>
<keyword evidence="4 7" id="KW-0812">Transmembrane</keyword>
<dbReference type="Pfam" id="PF16916">
    <property type="entry name" value="ZT_dimer"/>
    <property type="match status" value="1"/>
</dbReference>
<keyword evidence="6 7" id="KW-0472">Membrane</keyword>
<dbReference type="GO" id="GO:0016020">
    <property type="term" value="C:membrane"/>
    <property type="evidence" value="ECO:0007669"/>
    <property type="project" value="UniProtKB-SubCell"/>
</dbReference>
<dbReference type="InterPro" id="IPR027469">
    <property type="entry name" value="Cation_efflux_TMD_sf"/>
</dbReference>
<evidence type="ECO:0000256" key="3">
    <source>
        <dbReference type="ARBA" id="ARBA00022448"/>
    </source>
</evidence>
<dbReference type="Gene3D" id="3.30.70.1350">
    <property type="entry name" value="Cation efflux protein, cytoplasmic domain"/>
    <property type="match status" value="1"/>
</dbReference>
<dbReference type="InterPro" id="IPR050291">
    <property type="entry name" value="CDF_Transporter"/>
</dbReference>
<feature type="domain" description="Cation efflux protein cytoplasmic" evidence="9">
    <location>
        <begin position="261"/>
        <end position="322"/>
    </location>
</feature>
<evidence type="ECO:0000259" key="8">
    <source>
        <dbReference type="Pfam" id="PF01545"/>
    </source>
</evidence>
<feature type="transmembrane region" description="Helical" evidence="7">
    <location>
        <begin position="158"/>
        <end position="179"/>
    </location>
</feature>
<feature type="transmembrane region" description="Helical" evidence="7">
    <location>
        <begin position="125"/>
        <end position="146"/>
    </location>
</feature>
<evidence type="ECO:0000256" key="6">
    <source>
        <dbReference type="ARBA" id="ARBA00023136"/>
    </source>
</evidence>
<dbReference type="EMBL" id="UYIG01000196">
    <property type="protein sequence ID" value="VDG30435.1"/>
    <property type="molecule type" value="Genomic_DNA"/>
</dbReference>
<keyword evidence="3" id="KW-0813">Transport</keyword>
<sequence>MKSSNKEELTIKQADYQRPVSDDWQAVEADQIQRMKGALWHLLGNAVAYLSLFIIEFVLASIGHSQSLHADAFNNFSGIVSSGLLALGIWGGIHKSDQKSSHLGALSGWEAERRNRLMRFRLQDLFTLMSGVIMLVMAVQVIVSGVSDFFNQKDVQTVHGVTLWGAGIASVVMLVVWYYNQHGGRKLANSTLLAAAKDSLSDAFTSIGTLISLVGVLLFQITWLDSLASIVIGFFIFAAGLQIFKDSGLQLINYSDPRVEKDYIKTIQQISGVDQVNAIDVQYSGNLVTLSLVIGVAPQMTVAESFQLNEDIESVMKIQYGVIDTKVMFVPAIGVMD</sequence>
<dbReference type="Gene3D" id="1.20.1510.10">
    <property type="entry name" value="Cation efflux protein transmembrane domain"/>
    <property type="match status" value="1"/>
</dbReference>
<dbReference type="AlphaFoldDB" id="A0A660EBU0"/>
<feature type="transmembrane region" description="Helical" evidence="7">
    <location>
        <begin position="75"/>
        <end position="93"/>
    </location>
</feature>
<evidence type="ECO:0000259" key="9">
    <source>
        <dbReference type="Pfam" id="PF16916"/>
    </source>
</evidence>
<reference evidence="10 11" key="1">
    <citation type="submission" date="2018-11" db="EMBL/GenBank/DDBJ databases">
        <authorList>
            <person name="Wuyts S."/>
        </authorList>
    </citation>
    <scope>NUCLEOTIDE SEQUENCE [LARGE SCALE GENOMIC DNA]</scope>
    <source>
        <strain evidence="10">Lactobacillus mudanjiangensis AMBF249</strain>
    </source>
</reference>
<dbReference type="SUPFAM" id="SSF160240">
    <property type="entry name" value="Cation efflux protein cytoplasmic domain-like"/>
    <property type="match status" value="1"/>
</dbReference>